<comment type="caution">
    <text evidence="2">The sequence shown here is derived from an EMBL/GenBank/DDBJ whole genome shotgun (WGS) entry which is preliminary data.</text>
</comment>
<dbReference type="Proteomes" id="UP001523369">
    <property type="component" value="Unassembled WGS sequence"/>
</dbReference>
<protein>
    <submittedName>
        <fullName evidence="2">Adhesin</fullName>
    </submittedName>
</protein>
<evidence type="ECO:0000313" key="3">
    <source>
        <dbReference type="Proteomes" id="UP001523369"/>
    </source>
</evidence>
<feature type="compositionally biased region" description="Polar residues" evidence="1">
    <location>
        <begin position="45"/>
        <end position="55"/>
    </location>
</feature>
<sequence>MKATVGPLPSAVYWRRRAVVLGAVLLGIIVLFVSCTGGDDDSKKGQSPTSASTQLPSSGPESPEPSFLDGQPGNSGPSLPAPGDLQTQSPGNDGGSEPTLPPTGGTGTDPGTNPGNGTGQNNNVNIPADGSCADGELTVTPVPASTNLKRGAPVQIELKVKNIGQRTCARDVGADPQELYIDQGAHKYWSSDTCSTAKGGEVRQLPAGQELTYKVTWNGRQSSTCTGGSPAGPNPPPGQFELRARLGTLVSKPVALTITQ</sequence>
<gene>
    <name evidence="2" type="ORF">M1L60_28035</name>
</gene>
<organism evidence="2 3">
    <name type="scientific">Paractinoplanes aksuensis</name>
    <dbReference type="NCBI Taxonomy" id="2939490"/>
    <lineage>
        <taxon>Bacteria</taxon>
        <taxon>Bacillati</taxon>
        <taxon>Actinomycetota</taxon>
        <taxon>Actinomycetes</taxon>
        <taxon>Micromonosporales</taxon>
        <taxon>Micromonosporaceae</taxon>
        <taxon>Paractinoplanes</taxon>
    </lineage>
</organism>
<feature type="compositionally biased region" description="Low complexity" evidence="1">
    <location>
        <begin position="56"/>
        <end position="66"/>
    </location>
</feature>
<proteinExistence type="predicted"/>
<reference evidence="2 3" key="1">
    <citation type="submission" date="2022-06" db="EMBL/GenBank/DDBJ databases">
        <title>New Species of the Genus Actinoplanes, ActinopZanes ferrugineus.</title>
        <authorList>
            <person name="Ding P."/>
        </authorList>
    </citation>
    <scope>NUCLEOTIDE SEQUENCE [LARGE SCALE GENOMIC DNA]</scope>
    <source>
        <strain evidence="2 3">TRM88003</strain>
    </source>
</reference>
<evidence type="ECO:0000256" key="1">
    <source>
        <dbReference type="SAM" id="MobiDB-lite"/>
    </source>
</evidence>
<dbReference type="RefSeq" id="WP_253240528.1">
    <property type="nucleotide sequence ID" value="NZ_JAMYJR010000031.1"/>
</dbReference>
<accession>A0ABT1DV74</accession>
<evidence type="ECO:0000313" key="2">
    <source>
        <dbReference type="EMBL" id="MCO8274453.1"/>
    </source>
</evidence>
<dbReference type="EMBL" id="JAMYJR010000031">
    <property type="protein sequence ID" value="MCO8274453.1"/>
    <property type="molecule type" value="Genomic_DNA"/>
</dbReference>
<keyword evidence="3" id="KW-1185">Reference proteome</keyword>
<feature type="region of interest" description="Disordered" evidence="1">
    <location>
        <begin position="38"/>
        <end position="132"/>
    </location>
</feature>
<feature type="compositionally biased region" description="Gly residues" evidence="1">
    <location>
        <begin position="104"/>
        <end position="118"/>
    </location>
</feature>
<dbReference type="PROSITE" id="PS51257">
    <property type="entry name" value="PROKAR_LIPOPROTEIN"/>
    <property type="match status" value="1"/>
</dbReference>
<name>A0ABT1DV74_9ACTN</name>